<sequence length="281" mass="30345">MRWDPSHRSSDLIDRRSQGGGGGGGLLFTLLMLVVRSRWGWAGVIVVLLGYGALQLVGGVAQRAADVDGRGQAGTDEQAAFVGFVLDHAQDSWARKLPGYRRAELVLFRSSTRTACGYGDAATGPFYCPADQRVYIDLSFYDELERRLGAGGDFAQAYVIAHEIGHHVQNLDGTSDQVHRAARSRQRGESGLSVRLELQADCYAGVWAHDAEQNGLLEVGDIGEALTAAAAIGDDRLQRMGSGTVSPETFTHGTSAQRVAWFRRGFERGDPRVCDSFSGAI</sequence>
<dbReference type="RefSeq" id="WP_106088285.1">
    <property type="nucleotide sequence ID" value="NZ_PVNL01000030.1"/>
</dbReference>
<evidence type="ECO:0000313" key="6">
    <source>
        <dbReference type="EMBL" id="PRQ09081.1"/>
    </source>
</evidence>
<proteinExistence type="predicted"/>
<evidence type="ECO:0000256" key="5">
    <source>
        <dbReference type="SAM" id="Phobius"/>
    </source>
</evidence>
<accession>A0A2S9YVE5</accession>
<gene>
    <name evidence="6" type="ORF">ENSA7_10710</name>
</gene>
<keyword evidence="3 5" id="KW-1133">Transmembrane helix</keyword>
<evidence type="ECO:0000256" key="3">
    <source>
        <dbReference type="ARBA" id="ARBA00022989"/>
    </source>
</evidence>
<comment type="caution">
    <text evidence="6">The sequence shown here is derived from an EMBL/GenBank/DDBJ whole genome shotgun (WGS) entry which is preliminary data.</text>
</comment>
<dbReference type="Proteomes" id="UP000238823">
    <property type="component" value="Unassembled WGS sequence"/>
</dbReference>
<dbReference type="PANTHER" id="PTHR30168:SF0">
    <property type="entry name" value="INNER MEMBRANE PROTEIN"/>
    <property type="match status" value="1"/>
</dbReference>
<name>A0A2S9YVE5_9BACT</name>
<dbReference type="PANTHER" id="PTHR30168">
    <property type="entry name" value="PUTATIVE MEMBRANE PROTEIN YPFJ"/>
    <property type="match status" value="1"/>
</dbReference>
<dbReference type="Pfam" id="PF04228">
    <property type="entry name" value="Zn_peptidase"/>
    <property type="match status" value="1"/>
</dbReference>
<dbReference type="InterPro" id="IPR007343">
    <property type="entry name" value="Uncharacterised_pept_Zn_put"/>
</dbReference>
<protein>
    <submittedName>
        <fullName evidence="6">Putative neutral zinc metallopeptidase</fullName>
    </submittedName>
</protein>
<feature type="transmembrane region" description="Helical" evidence="5">
    <location>
        <begin position="41"/>
        <end position="61"/>
    </location>
</feature>
<comment type="subcellular location">
    <subcellularLocation>
        <location evidence="1">Membrane</location>
        <topology evidence="1">Single-pass membrane protein</topology>
    </subcellularLocation>
</comment>
<organism evidence="6 7">
    <name type="scientific">Enhygromyxa salina</name>
    <dbReference type="NCBI Taxonomy" id="215803"/>
    <lineage>
        <taxon>Bacteria</taxon>
        <taxon>Pseudomonadati</taxon>
        <taxon>Myxococcota</taxon>
        <taxon>Polyangia</taxon>
        <taxon>Nannocystales</taxon>
        <taxon>Nannocystaceae</taxon>
        <taxon>Enhygromyxa</taxon>
    </lineage>
</organism>
<reference evidence="6 7" key="1">
    <citation type="submission" date="2018-03" db="EMBL/GenBank/DDBJ databases">
        <title>Draft Genome Sequences of the Obligatory Marine Myxobacteria Enhygromyxa salina SWB007.</title>
        <authorList>
            <person name="Poehlein A."/>
            <person name="Moghaddam J.A."/>
            <person name="Harms H."/>
            <person name="Alanjari M."/>
            <person name="Koenig G.M."/>
            <person name="Daniel R."/>
            <person name="Schaeberle T.F."/>
        </authorList>
    </citation>
    <scope>NUCLEOTIDE SEQUENCE [LARGE SCALE GENOMIC DNA]</scope>
    <source>
        <strain evidence="6 7">SWB007</strain>
    </source>
</reference>
<dbReference type="EMBL" id="PVNL01000030">
    <property type="protein sequence ID" value="PRQ09081.1"/>
    <property type="molecule type" value="Genomic_DNA"/>
</dbReference>
<keyword evidence="4 5" id="KW-0472">Membrane</keyword>
<evidence type="ECO:0000256" key="2">
    <source>
        <dbReference type="ARBA" id="ARBA00022692"/>
    </source>
</evidence>
<dbReference type="OrthoDB" id="9774900at2"/>
<evidence type="ECO:0000313" key="7">
    <source>
        <dbReference type="Proteomes" id="UP000238823"/>
    </source>
</evidence>
<dbReference type="AlphaFoldDB" id="A0A2S9YVE5"/>
<evidence type="ECO:0000256" key="4">
    <source>
        <dbReference type="ARBA" id="ARBA00023136"/>
    </source>
</evidence>
<dbReference type="GO" id="GO:0016020">
    <property type="term" value="C:membrane"/>
    <property type="evidence" value="ECO:0007669"/>
    <property type="project" value="UniProtKB-SubCell"/>
</dbReference>
<evidence type="ECO:0000256" key="1">
    <source>
        <dbReference type="ARBA" id="ARBA00004167"/>
    </source>
</evidence>
<keyword evidence="2 5" id="KW-0812">Transmembrane</keyword>